<name>A0A7W3LU13_ACTNM</name>
<gene>
    <name evidence="6" type="ORF">HNR61_005957</name>
</gene>
<dbReference type="InterPro" id="IPR036527">
    <property type="entry name" value="SCP2_sterol-bd_dom_sf"/>
</dbReference>
<sequence>MDNDVVFRDIPEADIERALELVYLAFHGRPEEERREHHRRLLQGCERIGAYDGDTLVGTLCAFPFTMSVPGGELPCPGVTFVSVAPTHRRRGVLSGMMRELFRRCAADGRPMAALWASESVIYGRFGYGEGTRGLLVEIDARRPLALRIEPDGRPLRLVSPEDAPELLAPYYERTRAGRAGRIARTERWWREEWLAEKDSDDEELSPPRIVALGEPLAGYAIYRTRSGDEDTGRPGVLWVYEIEADSPHVAAALWRYLVSIDLIGVVKAWGRPADDPLLLFAADRDQVKVTAEWPGLWVRLVDARAALESRSWAADIDLALEVRDGLAPGNAGVHRLTVKDGVASCRPSEDAPDLTFEVRDLAACYLGGTRAAHAVQAGVATEHTPGSAALLDAALATGHLPHTVDEF</sequence>
<dbReference type="GO" id="GO:0034069">
    <property type="term" value="F:aminoglycoside N-acetyltransferase activity"/>
    <property type="evidence" value="ECO:0007669"/>
    <property type="project" value="TreeGrafter"/>
</dbReference>
<dbReference type="Gene3D" id="3.40.630.30">
    <property type="match status" value="2"/>
</dbReference>
<dbReference type="InterPro" id="IPR016181">
    <property type="entry name" value="Acyl_CoA_acyltransferase"/>
</dbReference>
<evidence type="ECO:0000256" key="1">
    <source>
        <dbReference type="ARBA" id="ARBA00009213"/>
    </source>
</evidence>
<dbReference type="GO" id="GO:0030649">
    <property type="term" value="P:aminoglycoside antibiotic catabolic process"/>
    <property type="evidence" value="ECO:0007669"/>
    <property type="project" value="TreeGrafter"/>
</dbReference>
<dbReference type="Gene3D" id="3.30.1050.10">
    <property type="entry name" value="SCP2 sterol-binding domain"/>
    <property type="match status" value="1"/>
</dbReference>
<evidence type="ECO:0000256" key="4">
    <source>
        <dbReference type="HAMAP-Rule" id="MF_01812"/>
    </source>
</evidence>
<proteinExistence type="inferred from homology"/>
<dbReference type="PANTHER" id="PTHR37817">
    <property type="entry name" value="N-ACETYLTRANSFERASE EIS"/>
    <property type="match status" value="1"/>
</dbReference>
<dbReference type="InterPro" id="IPR025559">
    <property type="entry name" value="Eis_dom"/>
</dbReference>
<keyword evidence="7" id="KW-1185">Reference proteome</keyword>
<feature type="active site" description="Proton acceptor; via carboxylate" evidence="4">
    <location>
        <position position="408"/>
    </location>
</feature>
<feature type="binding site" evidence="4">
    <location>
        <begin position="118"/>
        <end position="119"/>
    </location>
    <ligand>
        <name>acetyl-CoA</name>
        <dbReference type="ChEBI" id="CHEBI:57288"/>
    </ligand>
</feature>
<keyword evidence="3 4" id="KW-0012">Acyltransferase</keyword>
<dbReference type="SUPFAM" id="SSF55729">
    <property type="entry name" value="Acyl-CoA N-acyltransferases (Nat)"/>
    <property type="match status" value="1"/>
</dbReference>
<dbReference type="HAMAP" id="MF_01812">
    <property type="entry name" value="Eis"/>
    <property type="match status" value="1"/>
</dbReference>
<feature type="domain" description="N-acetyltransferase" evidence="5">
    <location>
        <begin position="5"/>
        <end position="150"/>
    </location>
</feature>
<evidence type="ECO:0000256" key="3">
    <source>
        <dbReference type="ARBA" id="ARBA00023315"/>
    </source>
</evidence>
<dbReference type="PROSITE" id="PS51186">
    <property type="entry name" value="GNAT"/>
    <property type="match status" value="1"/>
</dbReference>
<accession>A0A7W3LU13</accession>
<dbReference type="Pfam" id="PF13530">
    <property type="entry name" value="SCP2_2"/>
    <property type="match status" value="1"/>
</dbReference>
<dbReference type="EMBL" id="JACJIA010000008">
    <property type="protein sequence ID" value="MBA8954303.1"/>
    <property type="molecule type" value="Genomic_DNA"/>
</dbReference>
<feature type="active site" description="Proton donor" evidence="4">
    <location>
        <position position="123"/>
    </location>
</feature>
<evidence type="ECO:0000313" key="6">
    <source>
        <dbReference type="EMBL" id="MBA8954303.1"/>
    </source>
</evidence>
<evidence type="ECO:0000259" key="5">
    <source>
        <dbReference type="PROSITE" id="PS51186"/>
    </source>
</evidence>
<feature type="binding site" evidence="4">
    <location>
        <begin position="90"/>
        <end position="95"/>
    </location>
    <ligand>
        <name>acetyl-CoA</name>
        <dbReference type="ChEBI" id="CHEBI:57288"/>
    </ligand>
</feature>
<dbReference type="InterPro" id="IPR022902">
    <property type="entry name" value="NAcTrfase_Eis"/>
</dbReference>
<protein>
    <submittedName>
        <fullName evidence="6">Putative acetyltransferase</fullName>
    </submittedName>
</protein>
<dbReference type="PANTHER" id="PTHR37817:SF1">
    <property type="entry name" value="N-ACETYLTRANSFERASE EIS"/>
    <property type="match status" value="1"/>
</dbReference>
<dbReference type="SUPFAM" id="SSF55718">
    <property type="entry name" value="SCP-like"/>
    <property type="match status" value="1"/>
</dbReference>
<dbReference type="Pfam" id="PF13527">
    <property type="entry name" value="Acetyltransf_9"/>
    <property type="match status" value="1"/>
</dbReference>
<dbReference type="NCBIfam" id="NF002367">
    <property type="entry name" value="PRK01346.1-4"/>
    <property type="match status" value="1"/>
</dbReference>
<organism evidence="6 7">
    <name type="scientific">Actinomadura namibiensis</name>
    <dbReference type="NCBI Taxonomy" id="182080"/>
    <lineage>
        <taxon>Bacteria</taxon>
        <taxon>Bacillati</taxon>
        <taxon>Actinomycetota</taxon>
        <taxon>Actinomycetes</taxon>
        <taxon>Streptosporangiales</taxon>
        <taxon>Thermomonosporaceae</taxon>
        <taxon>Actinomadura</taxon>
    </lineage>
</organism>
<dbReference type="CDD" id="cd04301">
    <property type="entry name" value="NAT_SF"/>
    <property type="match status" value="1"/>
</dbReference>
<dbReference type="InterPro" id="IPR041380">
    <property type="entry name" value="Acetyltransf_17"/>
</dbReference>
<dbReference type="Proteomes" id="UP000572680">
    <property type="component" value="Unassembled WGS sequence"/>
</dbReference>
<comment type="caution">
    <text evidence="6">The sequence shown here is derived from an EMBL/GenBank/DDBJ whole genome shotgun (WGS) entry which is preliminary data.</text>
</comment>
<dbReference type="AlphaFoldDB" id="A0A7W3LU13"/>
<feature type="binding site" evidence="4">
    <location>
        <begin position="82"/>
        <end position="84"/>
    </location>
    <ligand>
        <name>acetyl-CoA</name>
        <dbReference type="ChEBI" id="CHEBI:57288"/>
    </ligand>
</feature>
<keyword evidence="2 4" id="KW-0808">Transferase</keyword>
<dbReference type="InterPro" id="IPR000182">
    <property type="entry name" value="GNAT_dom"/>
</dbReference>
<comment type="subunit">
    <text evidence="4">Homohexamer; trimer of dimers.</text>
</comment>
<dbReference type="Pfam" id="PF17668">
    <property type="entry name" value="Acetyltransf_17"/>
    <property type="match status" value="1"/>
</dbReference>
<dbReference type="InterPro" id="IPR051554">
    <property type="entry name" value="Acetyltransferase_Eis"/>
</dbReference>
<comment type="similarity">
    <text evidence="1 4">Belongs to the acetyltransferase Eis family.</text>
</comment>
<reference evidence="6 7" key="1">
    <citation type="submission" date="2020-08" db="EMBL/GenBank/DDBJ databases">
        <title>Genomic Encyclopedia of Type Strains, Phase IV (KMG-IV): sequencing the most valuable type-strain genomes for metagenomic binning, comparative biology and taxonomic classification.</title>
        <authorList>
            <person name="Goeker M."/>
        </authorList>
    </citation>
    <scope>NUCLEOTIDE SEQUENCE [LARGE SCALE GENOMIC DNA]</scope>
    <source>
        <strain evidence="6 7">DSM 44197</strain>
    </source>
</reference>
<evidence type="ECO:0000313" key="7">
    <source>
        <dbReference type="Proteomes" id="UP000572680"/>
    </source>
</evidence>
<evidence type="ECO:0000256" key="2">
    <source>
        <dbReference type="ARBA" id="ARBA00022679"/>
    </source>
</evidence>